<dbReference type="AlphaFoldDB" id="A0A918DWH1"/>
<proteinExistence type="predicted"/>
<organism evidence="1 2">
    <name type="scientific">Wenjunlia tyrosinilytica</name>
    <dbReference type="NCBI Taxonomy" id="1544741"/>
    <lineage>
        <taxon>Bacteria</taxon>
        <taxon>Bacillati</taxon>
        <taxon>Actinomycetota</taxon>
        <taxon>Actinomycetes</taxon>
        <taxon>Kitasatosporales</taxon>
        <taxon>Streptomycetaceae</taxon>
        <taxon>Wenjunlia</taxon>
    </lineage>
</organism>
<accession>A0A918DWH1</accession>
<dbReference type="Proteomes" id="UP000641932">
    <property type="component" value="Unassembled WGS sequence"/>
</dbReference>
<evidence type="ECO:0000313" key="1">
    <source>
        <dbReference type="EMBL" id="GGO84871.1"/>
    </source>
</evidence>
<comment type="caution">
    <text evidence="1">The sequence shown here is derived from an EMBL/GenBank/DDBJ whole genome shotgun (WGS) entry which is preliminary data.</text>
</comment>
<sequence>MSTQRNTSDLLQDLLAVMRTLCGEPGEPINGIPVRAFESTSQHVHGHHSGVAIDSEATRAMVTAVPGIGHCRLDVRHEGFGKGRLLADVRTSGPISVEELLRALHARQPWFAGSVVPDEILINPS</sequence>
<reference evidence="1" key="1">
    <citation type="journal article" date="2014" name="Int. J. Syst. Evol. Microbiol.">
        <title>Complete genome sequence of Corynebacterium casei LMG S-19264T (=DSM 44701T), isolated from a smear-ripened cheese.</title>
        <authorList>
            <consortium name="US DOE Joint Genome Institute (JGI-PGF)"/>
            <person name="Walter F."/>
            <person name="Albersmeier A."/>
            <person name="Kalinowski J."/>
            <person name="Ruckert C."/>
        </authorList>
    </citation>
    <scope>NUCLEOTIDE SEQUENCE</scope>
    <source>
        <strain evidence="1">CGMCC 4.7201</strain>
    </source>
</reference>
<dbReference type="RefSeq" id="WP_189130955.1">
    <property type="nucleotide sequence ID" value="NZ_BMMS01000006.1"/>
</dbReference>
<dbReference type="EMBL" id="BMMS01000006">
    <property type="protein sequence ID" value="GGO84871.1"/>
    <property type="molecule type" value="Genomic_DNA"/>
</dbReference>
<protein>
    <submittedName>
        <fullName evidence="1">Uncharacterized protein</fullName>
    </submittedName>
</protein>
<name>A0A918DWH1_9ACTN</name>
<evidence type="ECO:0000313" key="2">
    <source>
        <dbReference type="Proteomes" id="UP000641932"/>
    </source>
</evidence>
<keyword evidence="2" id="KW-1185">Reference proteome</keyword>
<gene>
    <name evidence="1" type="ORF">GCM10012280_17340</name>
</gene>
<reference evidence="1" key="2">
    <citation type="submission" date="2020-09" db="EMBL/GenBank/DDBJ databases">
        <authorList>
            <person name="Sun Q."/>
            <person name="Zhou Y."/>
        </authorList>
    </citation>
    <scope>NUCLEOTIDE SEQUENCE</scope>
    <source>
        <strain evidence="1">CGMCC 4.7201</strain>
    </source>
</reference>